<reference evidence="2" key="1">
    <citation type="journal article" date="2022" name="bioRxiv">
        <title>Genomics of Preaxostyla Flagellates Illuminates Evolutionary Transitions and the Path Towards Mitochondrial Loss.</title>
        <authorList>
            <person name="Novak L.V.F."/>
            <person name="Treitli S.C."/>
            <person name="Pyrih J."/>
            <person name="Halakuc P."/>
            <person name="Pipaliya S.V."/>
            <person name="Vacek V."/>
            <person name="Brzon O."/>
            <person name="Soukal P."/>
            <person name="Eme L."/>
            <person name="Dacks J.B."/>
            <person name="Karnkowska A."/>
            <person name="Elias M."/>
            <person name="Hampl V."/>
        </authorList>
    </citation>
    <scope>NUCLEOTIDE SEQUENCE</scope>
    <source>
        <strain evidence="2">RCP-MX</strain>
    </source>
</reference>
<comment type="caution">
    <text evidence="2">The sequence shown here is derived from an EMBL/GenBank/DDBJ whole genome shotgun (WGS) entry which is preliminary data.</text>
</comment>
<keyword evidence="3" id="KW-1185">Reference proteome</keyword>
<evidence type="ECO:0000259" key="1">
    <source>
        <dbReference type="SMART" id="SM00500"/>
    </source>
</evidence>
<dbReference type="InterPro" id="IPR014906">
    <property type="entry name" value="PRP4-like"/>
</dbReference>
<gene>
    <name evidence="2" type="ORF">PAPYR_10437</name>
</gene>
<sequence length="147" mass="16983">MMMTDDRDPQAQMYEIVQKEMMEERRKREIFVPTKDDQVKAILRSIGEPAILFGEDGPARRERLRNLILKAEAEGRRIVIPDEYKEEAQREVEMEDKLYYTEGTPELLQARMKIAANSLKRGGAGWWDGVMLAWRFGPGVTPRILGG</sequence>
<dbReference type="Gene3D" id="4.10.280.110">
    <property type="entry name" value="Pre-mRNA processing factor 4 domain"/>
    <property type="match status" value="1"/>
</dbReference>
<protein>
    <recommendedName>
        <fullName evidence="1">Pre-mRNA processing factor 4 (PRP4)-like domain-containing protein</fullName>
    </recommendedName>
</protein>
<organism evidence="2 3">
    <name type="scientific">Paratrimastix pyriformis</name>
    <dbReference type="NCBI Taxonomy" id="342808"/>
    <lineage>
        <taxon>Eukaryota</taxon>
        <taxon>Metamonada</taxon>
        <taxon>Preaxostyla</taxon>
        <taxon>Paratrimastigidae</taxon>
        <taxon>Paratrimastix</taxon>
    </lineage>
</organism>
<dbReference type="PANTHER" id="PTHR19846">
    <property type="entry name" value="WD40 REPEAT PROTEIN"/>
    <property type="match status" value="1"/>
</dbReference>
<dbReference type="InterPro" id="IPR036285">
    <property type="entry name" value="PRP4-like_sf"/>
</dbReference>
<dbReference type="PANTHER" id="PTHR19846:SF0">
    <property type="entry name" value="PRE-MRNA PROCESSING FACTOR 4"/>
    <property type="match status" value="1"/>
</dbReference>
<evidence type="ECO:0000313" key="3">
    <source>
        <dbReference type="Proteomes" id="UP001141327"/>
    </source>
</evidence>
<dbReference type="EMBL" id="JAPMOS010000134">
    <property type="protein sequence ID" value="KAJ4454789.1"/>
    <property type="molecule type" value="Genomic_DNA"/>
</dbReference>
<dbReference type="Pfam" id="PF08799">
    <property type="entry name" value="PRP4"/>
    <property type="match status" value="1"/>
</dbReference>
<proteinExistence type="predicted"/>
<dbReference type="Proteomes" id="UP001141327">
    <property type="component" value="Unassembled WGS sequence"/>
</dbReference>
<dbReference type="SUPFAM" id="SSF158230">
    <property type="entry name" value="PRP4-like"/>
    <property type="match status" value="1"/>
</dbReference>
<name>A0ABQ8UBS9_9EUKA</name>
<feature type="domain" description="Pre-mRNA processing factor 4 (PRP4)-like" evidence="1">
    <location>
        <begin position="34"/>
        <end position="85"/>
    </location>
</feature>
<dbReference type="SMART" id="SM00500">
    <property type="entry name" value="SFM"/>
    <property type="match status" value="1"/>
</dbReference>
<accession>A0ABQ8UBS9</accession>
<evidence type="ECO:0000313" key="2">
    <source>
        <dbReference type="EMBL" id="KAJ4454789.1"/>
    </source>
</evidence>